<feature type="compositionally biased region" description="Basic residues" evidence="2">
    <location>
        <begin position="365"/>
        <end position="397"/>
    </location>
</feature>
<feature type="region of interest" description="Disordered" evidence="2">
    <location>
        <begin position="226"/>
        <end position="268"/>
    </location>
</feature>
<dbReference type="Pfam" id="PF04818">
    <property type="entry name" value="CID"/>
    <property type="match status" value="1"/>
</dbReference>
<dbReference type="InterPro" id="IPR000504">
    <property type="entry name" value="RRM_dom"/>
</dbReference>
<reference evidence="5" key="3">
    <citation type="submission" date="2025-09" db="UniProtKB">
        <authorList>
            <consortium name="Ensembl"/>
        </authorList>
    </citation>
    <scope>IDENTIFICATION</scope>
</reference>
<dbReference type="GO" id="GO:0003723">
    <property type="term" value="F:RNA binding"/>
    <property type="evidence" value="ECO:0007669"/>
    <property type="project" value="UniProtKB-UniRule"/>
</dbReference>
<feature type="compositionally biased region" description="Pro residues" evidence="2">
    <location>
        <begin position="614"/>
        <end position="630"/>
    </location>
</feature>
<dbReference type="GeneID" id="112266208"/>
<accession>A0AAZ3R6Z4</accession>
<dbReference type="SMART" id="SM00360">
    <property type="entry name" value="RRM"/>
    <property type="match status" value="1"/>
</dbReference>
<dbReference type="SMART" id="SM00582">
    <property type="entry name" value="RPR"/>
    <property type="match status" value="1"/>
</dbReference>
<dbReference type="GeneTree" id="ENSGT01010000222551"/>
<evidence type="ECO:0000313" key="6">
    <source>
        <dbReference type="Proteomes" id="UP000694402"/>
    </source>
</evidence>
<dbReference type="Pfam" id="PF00076">
    <property type="entry name" value="RRM_1"/>
    <property type="match status" value="1"/>
</dbReference>
<feature type="compositionally biased region" description="Gly residues" evidence="2">
    <location>
        <begin position="830"/>
        <end position="842"/>
    </location>
</feature>
<reference evidence="5" key="2">
    <citation type="submission" date="2025-08" db="UniProtKB">
        <authorList>
            <consortium name="Ensembl"/>
        </authorList>
    </citation>
    <scope>IDENTIFICATION</scope>
</reference>
<dbReference type="PROSITE" id="PS51391">
    <property type="entry name" value="CID"/>
    <property type="match status" value="1"/>
</dbReference>
<evidence type="ECO:0000256" key="1">
    <source>
        <dbReference type="PROSITE-ProRule" id="PRU00176"/>
    </source>
</evidence>
<feature type="region of interest" description="Disordered" evidence="2">
    <location>
        <begin position="604"/>
        <end position="697"/>
    </location>
</feature>
<dbReference type="GO" id="GO:0005634">
    <property type="term" value="C:nucleus"/>
    <property type="evidence" value="ECO:0007669"/>
    <property type="project" value="TreeGrafter"/>
</dbReference>
<dbReference type="GO" id="GO:2000805">
    <property type="term" value="P:negative regulation of termination of RNA polymerase II transcription, poly(A)-coupled"/>
    <property type="evidence" value="ECO:0007669"/>
    <property type="project" value="TreeGrafter"/>
</dbReference>
<feature type="compositionally biased region" description="Polar residues" evidence="2">
    <location>
        <begin position="258"/>
        <end position="268"/>
    </location>
</feature>
<dbReference type="InterPro" id="IPR051485">
    <property type="entry name" value="SR-CTD_assoc_factor"/>
</dbReference>
<feature type="compositionally biased region" description="Pro residues" evidence="2">
    <location>
        <begin position="639"/>
        <end position="649"/>
    </location>
</feature>
<feature type="region of interest" description="Disordered" evidence="2">
    <location>
        <begin position="768"/>
        <end position="858"/>
    </location>
</feature>
<dbReference type="Ensembl" id="ENSOTST00005136568.1">
    <property type="protein sequence ID" value="ENSOTSP00005136175.1"/>
    <property type="gene ID" value="ENSOTSG00005074503.1"/>
</dbReference>
<feature type="compositionally biased region" description="Basic and acidic residues" evidence="2">
    <location>
        <begin position="415"/>
        <end position="430"/>
    </location>
</feature>
<evidence type="ECO:0000256" key="2">
    <source>
        <dbReference type="SAM" id="MobiDB-lite"/>
    </source>
</evidence>
<keyword evidence="6" id="KW-1185">Reference proteome</keyword>
<evidence type="ECO:0000313" key="5">
    <source>
        <dbReference type="Ensembl" id="ENSOTSP00005136175.1"/>
    </source>
</evidence>
<proteinExistence type="predicted"/>
<organism evidence="5 6">
    <name type="scientific">Oncorhynchus tshawytscha</name>
    <name type="common">Chinook salmon</name>
    <name type="synonym">Salmo tshawytscha</name>
    <dbReference type="NCBI Taxonomy" id="74940"/>
    <lineage>
        <taxon>Eukaryota</taxon>
        <taxon>Metazoa</taxon>
        <taxon>Chordata</taxon>
        <taxon>Craniata</taxon>
        <taxon>Vertebrata</taxon>
        <taxon>Euteleostomi</taxon>
        <taxon>Actinopterygii</taxon>
        <taxon>Neopterygii</taxon>
        <taxon>Teleostei</taxon>
        <taxon>Protacanthopterygii</taxon>
        <taxon>Salmoniformes</taxon>
        <taxon>Salmonidae</taxon>
        <taxon>Salmoninae</taxon>
        <taxon>Oncorhynchus</taxon>
    </lineage>
</organism>
<feature type="compositionally biased region" description="Pro residues" evidence="2">
    <location>
        <begin position="771"/>
        <end position="792"/>
    </location>
</feature>
<dbReference type="PANTHER" id="PTHR23140:SF3">
    <property type="entry name" value="SR-RELATED AND CTD-ASSOCIATED FACTOR 4"/>
    <property type="match status" value="1"/>
</dbReference>
<feature type="domain" description="CID" evidence="4">
    <location>
        <begin position="1"/>
        <end position="139"/>
    </location>
</feature>
<sequence length="858" mass="94070">MDSVNAFNLELFTMIDMKPPISRAKMMSVTKSAIKAIKLYKHVVQIVEKFIKKCKPELKVPGLYVVDSIVRQSRHQFGVDKDVYGPRFQKNFTPTFQNLYLCPHDDKSKIIRVLNLWQKNAVFEMDVVQPLLDMAAGSLAPTPSPQEDLQAQPQVPSASIASVQTPVSSASIAAALPQVSRASIAAALPQLPPQLQNPEALAAVAQLFQSGQGHELQKILQRFQPGQQTPPVVPNTMPDQNHPHVVQSQHNTHHPPLNTHQTHPTEQKNSLAKKLLDRFDYDDEPEEVKREETNPLVPGNQYDGHFPGPMQPDMEQQFQGQPGRQQTPVGGYPGLNKGYSQSQHTDQGNSREREDPSGRREGRQRGHGRRSRSRSGSRSPRRKRSPGSPSRKPRHSSQRSGSRSRESRWNSPRSRSQERKEREKDKDRRQKGLPSIKSQTLSVCTTTLWVGQLDKKTSQQDVMCLLEEFGQIDSINMIPPRGCAYIVMVHRQDAYRALHKLGRGSFKVNQKAIKIAWALNKGIKATHKKFWDVERGVTYIPWSKVKMEELEGSREGGMLDADTLCPEWGDDVKELTKPGGLNNGGGVDAMETEGAATAHVQVPPVQPIGSVGGPPGPPTPSLTPGGPPSFLPAGFNPTQMPPGFPPPVVGGPRSTTDDSGSTDKAGGSGGLSGPSDAPDSQLGAPGPGAVMSPPGPAVLLGPRMAMMTMQPRSGLPPPQLQPTFAPHLPPPNMPPMMMGSRGPNPMFPPRGGPPGGFRMPMGHQSMEDFPHGPPRHPFQPGPPRHPFQPGPPGEEGGNWEGGRHFRGERPGFGGHDRDWGRFGEQVRGFPRGGRGGGWSRGGPEGRDRFMNRQDRFER</sequence>
<feature type="compositionally biased region" description="Low complexity" evidence="2">
    <location>
        <begin position="316"/>
        <end position="326"/>
    </location>
</feature>
<evidence type="ECO:0000259" key="4">
    <source>
        <dbReference type="PROSITE" id="PS51391"/>
    </source>
</evidence>
<feature type="compositionally biased region" description="Basic and acidic residues" evidence="2">
    <location>
        <begin position="843"/>
        <end position="858"/>
    </location>
</feature>
<dbReference type="Proteomes" id="UP000694402">
    <property type="component" value="Unassembled WGS sequence"/>
</dbReference>
<dbReference type="FunFam" id="1.25.40.90:FF:000004">
    <property type="entry name" value="splicing factor, arginine/serine-rich 15"/>
    <property type="match status" value="1"/>
</dbReference>
<dbReference type="InterPro" id="IPR006569">
    <property type="entry name" value="CID_dom"/>
</dbReference>
<dbReference type="PROSITE" id="PS50102">
    <property type="entry name" value="RRM"/>
    <property type="match status" value="1"/>
</dbReference>
<dbReference type="PANTHER" id="PTHR23140">
    <property type="entry name" value="RNA PROCESSING PROTEIN LD23810P"/>
    <property type="match status" value="1"/>
</dbReference>
<feature type="region of interest" description="Disordered" evidence="2">
    <location>
        <begin position="284"/>
        <end position="434"/>
    </location>
</feature>
<name>A0AAZ3R6Z4_ONCTS</name>
<dbReference type="GO" id="GO:1990269">
    <property type="term" value="F:RNA polymerase II C-terminal domain phosphoserine binding"/>
    <property type="evidence" value="ECO:0007669"/>
    <property type="project" value="TreeGrafter"/>
</dbReference>
<feature type="compositionally biased region" description="Polar residues" evidence="2">
    <location>
        <begin position="338"/>
        <end position="348"/>
    </location>
</feature>
<feature type="compositionally biased region" description="Basic and acidic residues" evidence="2">
    <location>
        <begin position="349"/>
        <end position="364"/>
    </location>
</feature>
<evidence type="ECO:0000259" key="3">
    <source>
        <dbReference type="PROSITE" id="PS50102"/>
    </source>
</evidence>
<dbReference type="KEGG" id="otw:112266208"/>
<feature type="compositionally biased region" description="Basic and acidic residues" evidence="2">
    <location>
        <begin position="801"/>
        <end position="821"/>
    </location>
</feature>
<protein>
    <submittedName>
        <fullName evidence="5">Uncharacterized protein</fullName>
    </submittedName>
</protein>
<gene>
    <name evidence="5" type="primary">LOC112266208</name>
</gene>
<reference evidence="6" key="1">
    <citation type="journal article" date="2018" name="PLoS ONE">
        <title>Chinook salmon (Oncorhynchus tshawytscha) genome and transcriptome.</title>
        <authorList>
            <person name="Christensen K.A."/>
            <person name="Leong J.S."/>
            <person name="Sakhrani D."/>
            <person name="Biagi C.A."/>
            <person name="Minkley D.R."/>
            <person name="Withler R.E."/>
            <person name="Rondeau E.B."/>
            <person name="Koop B.F."/>
            <person name="Devlin R.H."/>
        </authorList>
    </citation>
    <scope>NUCLEOTIDE SEQUENCE [LARGE SCALE GENOMIC DNA]</scope>
</reference>
<dbReference type="AlphaFoldDB" id="A0AAZ3R6Z4"/>
<keyword evidence="1" id="KW-0694">RNA-binding</keyword>
<dbReference type="RefSeq" id="XP_042152431.1">
    <property type="nucleotide sequence ID" value="XM_042296497.1"/>
</dbReference>
<feature type="domain" description="RRM" evidence="3">
    <location>
        <begin position="446"/>
        <end position="520"/>
    </location>
</feature>